<keyword evidence="2" id="KW-0378">Hydrolase</keyword>
<feature type="non-terminal residue" evidence="2">
    <location>
        <position position="275"/>
    </location>
</feature>
<feature type="region of interest" description="Disordered" evidence="1">
    <location>
        <begin position="254"/>
        <end position="275"/>
    </location>
</feature>
<feature type="compositionally biased region" description="Basic and acidic residues" evidence="1">
    <location>
        <begin position="97"/>
        <end position="111"/>
    </location>
</feature>
<feature type="compositionally biased region" description="Basic and acidic residues" evidence="1">
    <location>
        <begin position="123"/>
        <end position="142"/>
    </location>
</feature>
<dbReference type="EMBL" id="CADCUL010000076">
    <property type="protein sequence ID" value="CAA9370040.1"/>
    <property type="molecule type" value="Genomic_DNA"/>
</dbReference>
<feature type="compositionally biased region" description="Basic and acidic residues" evidence="1">
    <location>
        <begin position="40"/>
        <end position="54"/>
    </location>
</feature>
<dbReference type="AlphaFoldDB" id="A0A6J4MYV0"/>
<protein>
    <submittedName>
        <fullName evidence="2">Undecaprenyl-diphosphatase</fullName>
        <ecNumber evidence="2">3.6.1.27</ecNumber>
    </submittedName>
</protein>
<sequence>GLHRRDHPRHRRGVDRVPAGLQHRPPHDHREAAGAAYRRPGGDRLHGRDPDGCDSRGGAVLPPRHLQHRADVGHGHRPSGGAWVTRLPNGVVRHRRVGADRDSRDPRRGPDHWSPSKSLVGRRGADRVERGDGARRARRDSAALRQGPDAARLGGDRRRAGAVTRTRSVAIRCDHLGRAVHRSRPRHCDADVVLPLDPGAAGSGGQGAAERPRGRHPRRLHDRGHHRVVRGGLCVGGVAAQVRGRPLDRVVRRVQTAGRRRPHSAARDRDCHPDV</sequence>
<dbReference type="EC" id="3.6.1.27" evidence="2"/>
<organism evidence="2">
    <name type="scientific">uncultured Nocardioidaceae bacterium</name>
    <dbReference type="NCBI Taxonomy" id="253824"/>
    <lineage>
        <taxon>Bacteria</taxon>
        <taxon>Bacillati</taxon>
        <taxon>Actinomycetota</taxon>
        <taxon>Actinomycetes</taxon>
        <taxon>Propionibacteriales</taxon>
        <taxon>Nocardioidaceae</taxon>
        <taxon>environmental samples</taxon>
    </lineage>
</organism>
<gene>
    <name evidence="2" type="ORF">AVDCRST_MAG21-665</name>
</gene>
<accession>A0A6J4MYV0</accession>
<feature type="compositionally biased region" description="Basic residues" evidence="1">
    <location>
        <begin position="1"/>
        <end position="13"/>
    </location>
</feature>
<feature type="region of interest" description="Disordered" evidence="1">
    <location>
        <begin position="1"/>
        <end position="165"/>
    </location>
</feature>
<feature type="non-terminal residue" evidence="2">
    <location>
        <position position="1"/>
    </location>
</feature>
<feature type="compositionally biased region" description="Low complexity" evidence="1">
    <location>
        <begin position="143"/>
        <end position="153"/>
    </location>
</feature>
<proteinExistence type="predicted"/>
<feature type="region of interest" description="Disordered" evidence="1">
    <location>
        <begin position="197"/>
        <end position="221"/>
    </location>
</feature>
<dbReference type="GO" id="GO:0050380">
    <property type="term" value="F:undecaprenyl-diphosphatase activity"/>
    <property type="evidence" value="ECO:0007669"/>
    <property type="project" value="UniProtKB-EC"/>
</dbReference>
<evidence type="ECO:0000313" key="2">
    <source>
        <dbReference type="EMBL" id="CAA9370040.1"/>
    </source>
</evidence>
<evidence type="ECO:0000256" key="1">
    <source>
        <dbReference type="SAM" id="MobiDB-lite"/>
    </source>
</evidence>
<name>A0A6J4MYV0_9ACTN</name>
<reference evidence="2" key="1">
    <citation type="submission" date="2020-02" db="EMBL/GenBank/DDBJ databases">
        <authorList>
            <person name="Meier V. D."/>
        </authorList>
    </citation>
    <scope>NUCLEOTIDE SEQUENCE</scope>
    <source>
        <strain evidence="2">AVDCRST_MAG21</strain>
    </source>
</reference>
<feature type="compositionally biased region" description="Basic and acidic residues" evidence="1">
    <location>
        <begin position="265"/>
        <end position="275"/>
    </location>
</feature>